<evidence type="ECO:0000256" key="2">
    <source>
        <dbReference type="SAM" id="Phobius"/>
    </source>
</evidence>
<evidence type="ECO:0000313" key="3">
    <source>
        <dbReference type="EMBL" id="VDN25317.1"/>
    </source>
</evidence>
<dbReference type="EMBL" id="UYRU01074995">
    <property type="protein sequence ID" value="VDN25317.1"/>
    <property type="molecule type" value="Genomic_DNA"/>
</dbReference>
<keyword evidence="2" id="KW-0472">Membrane</keyword>
<dbReference type="Proteomes" id="UP000281553">
    <property type="component" value="Unassembled WGS sequence"/>
</dbReference>
<organism evidence="3 4">
    <name type="scientific">Dibothriocephalus latus</name>
    <name type="common">Fish tapeworm</name>
    <name type="synonym">Diphyllobothrium latum</name>
    <dbReference type="NCBI Taxonomy" id="60516"/>
    <lineage>
        <taxon>Eukaryota</taxon>
        <taxon>Metazoa</taxon>
        <taxon>Spiralia</taxon>
        <taxon>Lophotrochozoa</taxon>
        <taxon>Platyhelminthes</taxon>
        <taxon>Cestoda</taxon>
        <taxon>Eucestoda</taxon>
        <taxon>Diphyllobothriidea</taxon>
        <taxon>Diphyllobothriidae</taxon>
        <taxon>Dibothriocephalus</taxon>
    </lineage>
</organism>
<evidence type="ECO:0000313" key="4">
    <source>
        <dbReference type="Proteomes" id="UP000281553"/>
    </source>
</evidence>
<keyword evidence="2" id="KW-0812">Transmembrane</keyword>
<proteinExistence type="predicted"/>
<protein>
    <submittedName>
        <fullName evidence="3">Uncharacterized protein</fullName>
    </submittedName>
</protein>
<dbReference type="OrthoDB" id="10600230at2759"/>
<evidence type="ECO:0000256" key="1">
    <source>
        <dbReference type="SAM" id="MobiDB-lite"/>
    </source>
</evidence>
<accession>A0A3P7MQD5</accession>
<keyword evidence="2" id="KW-1133">Transmembrane helix</keyword>
<reference evidence="3 4" key="1">
    <citation type="submission" date="2018-11" db="EMBL/GenBank/DDBJ databases">
        <authorList>
            <consortium name="Pathogen Informatics"/>
        </authorList>
    </citation>
    <scope>NUCLEOTIDE SEQUENCE [LARGE SCALE GENOMIC DNA]</scope>
</reference>
<gene>
    <name evidence="3" type="ORF">DILT_LOCUS14596</name>
</gene>
<feature type="region of interest" description="Disordered" evidence="1">
    <location>
        <begin position="154"/>
        <end position="192"/>
    </location>
</feature>
<name>A0A3P7MQD5_DIBLA</name>
<keyword evidence="4" id="KW-1185">Reference proteome</keyword>
<dbReference type="AlphaFoldDB" id="A0A3P7MQD5"/>
<sequence>MLTRCFFLGTNDTAILAAAIALLVICLLGLFGIIAYLLVDRYLLKEPVITQESDTTHCGNDLHAKGLAFTRPQTAHLGNDSYGEDDMCPPLAKETEPCDYEDLLPPAVPSSVYLTALPVRNTSVAEPGVPKLLPEKDAFLMGTKKPTNISNVEKQLKPTTAENPVYVGPRQDDLENNYEDVSPNARYGIRNG</sequence>
<feature type="transmembrane region" description="Helical" evidence="2">
    <location>
        <begin position="15"/>
        <end position="39"/>
    </location>
</feature>